<evidence type="ECO:0000256" key="1">
    <source>
        <dbReference type="ARBA" id="ARBA00022630"/>
    </source>
</evidence>
<dbReference type="AlphaFoldDB" id="W8UUV0"/>
<dbReference type="HOGENOM" id="CLU_088964_0_0_6"/>
<gene>
    <name evidence="6" type="primary">azoR</name>
    <name evidence="8" type="ORF">KPNJ2_02658</name>
</gene>
<comment type="subunit">
    <text evidence="6">Homodimer.</text>
</comment>
<proteinExistence type="inferred from homology"/>
<comment type="function">
    <text evidence="6">Quinone reductase that provides resistance to thiol-specific stress caused by electrophilic quinones.</text>
</comment>
<dbReference type="InterPro" id="IPR023048">
    <property type="entry name" value="NADH:quinone_OxRdtase_FMN_depd"/>
</dbReference>
<evidence type="ECO:0000259" key="7">
    <source>
        <dbReference type="Pfam" id="PF02525"/>
    </source>
</evidence>
<evidence type="ECO:0000256" key="6">
    <source>
        <dbReference type="HAMAP-Rule" id="MF_01216"/>
    </source>
</evidence>
<dbReference type="Gene3D" id="3.40.50.360">
    <property type="match status" value="1"/>
</dbReference>
<dbReference type="Proteomes" id="UP000019586">
    <property type="component" value="Chromosome"/>
</dbReference>
<dbReference type="SUPFAM" id="SSF52218">
    <property type="entry name" value="Flavoproteins"/>
    <property type="match status" value="1"/>
</dbReference>
<comment type="catalytic activity">
    <reaction evidence="6">
        <text>2 a quinone + NADH + H(+) = 2 a 1,4-benzosemiquinone + NAD(+)</text>
        <dbReference type="Rhea" id="RHEA:65952"/>
        <dbReference type="ChEBI" id="CHEBI:15378"/>
        <dbReference type="ChEBI" id="CHEBI:57540"/>
        <dbReference type="ChEBI" id="CHEBI:57945"/>
        <dbReference type="ChEBI" id="CHEBI:132124"/>
        <dbReference type="ChEBI" id="CHEBI:134225"/>
    </reaction>
</comment>
<comment type="similarity">
    <text evidence="6">Belongs to the azoreductase type 1 family.</text>
</comment>
<evidence type="ECO:0000313" key="9">
    <source>
        <dbReference type="Proteomes" id="UP000019586"/>
    </source>
</evidence>
<protein>
    <recommendedName>
        <fullName evidence="6">FMN dependent NADH:quinone oxidoreductase</fullName>
        <ecNumber evidence="6">1.6.5.-</ecNumber>
    </recommendedName>
    <alternativeName>
        <fullName evidence="6">Azo-dye reductase</fullName>
    </alternativeName>
    <alternativeName>
        <fullName evidence="6">FMN-dependent NADH-azo compound oxidoreductase</fullName>
    </alternativeName>
    <alternativeName>
        <fullName evidence="6">FMN-dependent NADH-azoreductase</fullName>
        <ecNumber evidence="6">1.7.1.17</ecNumber>
    </alternativeName>
</protein>
<comment type="catalytic activity">
    <reaction evidence="5">
        <text>N,N-dimethyl-1,4-phenylenediamine + anthranilate + 2 NAD(+) = 2-(4-dimethylaminophenyl)diazenylbenzoate + 2 NADH + 2 H(+)</text>
        <dbReference type="Rhea" id="RHEA:55872"/>
        <dbReference type="ChEBI" id="CHEBI:15378"/>
        <dbReference type="ChEBI" id="CHEBI:15783"/>
        <dbReference type="ChEBI" id="CHEBI:16567"/>
        <dbReference type="ChEBI" id="CHEBI:57540"/>
        <dbReference type="ChEBI" id="CHEBI:57945"/>
        <dbReference type="ChEBI" id="CHEBI:71579"/>
        <dbReference type="EC" id="1.7.1.17"/>
    </reaction>
    <physiologicalReaction direction="right-to-left" evidence="5">
        <dbReference type="Rhea" id="RHEA:55874"/>
    </physiologicalReaction>
</comment>
<comment type="caution">
    <text evidence="6">Lacks conserved residue(s) required for the propagation of feature annotation.</text>
</comment>
<evidence type="ECO:0000256" key="4">
    <source>
        <dbReference type="ARBA" id="ARBA00023027"/>
    </source>
</evidence>
<dbReference type="GO" id="GO:0010181">
    <property type="term" value="F:FMN binding"/>
    <property type="evidence" value="ECO:0007669"/>
    <property type="project" value="UniProtKB-UniRule"/>
</dbReference>
<feature type="domain" description="Flavodoxin-like fold" evidence="7">
    <location>
        <begin position="19"/>
        <end position="209"/>
    </location>
</feature>
<accession>W8UUV0</accession>
<keyword evidence="3 6" id="KW-0560">Oxidoreductase</keyword>
<dbReference type="EC" id="1.7.1.17" evidence="6"/>
<keyword evidence="2 6" id="KW-0288">FMN</keyword>
<organism evidence="8 9">
    <name type="scientific">Klebsiella pneumoniae 30684/NJST258_2</name>
    <dbReference type="NCBI Taxonomy" id="1420013"/>
    <lineage>
        <taxon>Bacteria</taxon>
        <taxon>Pseudomonadati</taxon>
        <taxon>Pseudomonadota</taxon>
        <taxon>Gammaproteobacteria</taxon>
        <taxon>Enterobacterales</taxon>
        <taxon>Enterobacteriaceae</taxon>
        <taxon>Klebsiella/Raoultella group</taxon>
        <taxon>Klebsiella</taxon>
        <taxon>Klebsiella pneumoniae complex</taxon>
    </lineage>
</organism>
<feature type="binding site" evidence="6">
    <location>
        <position position="27"/>
    </location>
    <ligand>
        <name>FMN</name>
        <dbReference type="ChEBI" id="CHEBI:58210"/>
    </ligand>
</feature>
<keyword evidence="1 6" id="KW-0285">Flavoprotein</keyword>
<dbReference type="PATRIC" id="fig|1420013.3.peg.2507"/>
<dbReference type="EC" id="1.6.5.-" evidence="6"/>
<dbReference type="KEGG" id="kps:KPNJ2_02658"/>
<evidence type="ECO:0000256" key="3">
    <source>
        <dbReference type="ARBA" id="ARBA00023002"/>
    </source>
</evidence>
<dbReference type="Pfam" id="PF02525">
    <property type="entry name" value="Flavodoxin_2"/>
    <property type="match status" value="1"/>
</dbReference>
<dbReference type="InterPro" id="IPR029039">
    <property type="entry name" value="Flavoprotein-like_sf"/>
</dbReference>
<dbReference type="EMBL" id="CP006918">
    <property type="protein sequence ID" value="AHM79438.1"/>
    <property type="molecule type" value="Genomic_DNA"/>
</dbReference>
<dbReference type="PANTHER" id="PTHR43741">
    <property type="entry name" value="FMN-DEPENDENT NADH-AZOREDUCTASE 1"/>
    <property type="match status" value="1"/>
</dbReference>
<dbReference type="HAMAP" id="MF_01216">
    <property type="entry name" value="Azoreductase_type1"/>
    <property type="match status" value="1"/>
</dbReference>
<evidence type="ECO:0000256" key="5">
    <source>
        <dbReference type="ARBA" id="ARBA00048542"/>
    </source>
</evidence>
<dbReference type="InterPro" id="IPR003680">
    <property type="entry name" value="Flavodoxin_fold"/>
</dbReference>
<comment type="function">
    <text evidence="6">Also exhibits azoreductase activity. Catalyzes the reductive cleavage of the azo bond in aromatic azo compounds to the corresponding amines.</text>
</comment>
<dbReference type="PANTHER" id="PTHR43741:SF4">
    <property type="entry name" value="FMN-DEPENDENT NADH:QUINONE OXIDOREDUCTASE"/>
    <property type="match status" value="1"/>
</dbReference>
<keyword evidence="4 6" id="KW-0520">NAD</keyword>
<feature type="binding site" evidence="6">
    <location>
        <begin position="115"/>
        <end position="118"/>
    </location>
    <ligand>
        <name>FMN</name>
        <dbReference type="ChEBI" id="CHEBI:58210"/>
    </ligand>
</feature>
<sequence length="229" mass="25148">MLTRRRASTDPYMPGKFAMKILHLDSSINHEFSVTRQLSAEIVRQLVATGQEHQLTYRDLVKDEISHLTGEIASGFRSVSERPIATPLLASEQQISDALVSEFLESEMIVVGAPMYNFSVSSQLKAWMDRIAQPGKTFSYTPAGPVGLAGGKKVIIASARGGFYAGTGLEDMDFQEQFLRKFLGFLGISCVEFVRAEGVSKGEDVKLREISRALSLIPQAINAIFAAKE</sequence>
<dbReference type="GO" id="GO:0009055">
    <property type="term" value="F:electron transfer activity"/>
    <property type="evidence" value="ECO:0007669"/>
    <property type="project" value="UniProtKB-UniRule"/>
</dbReference>
<dbReference type="InterPro" id="IPR050104">
    <property type="entry name" value="FMN-dep_NADH:Q_OxRdtase_AzoR1"/>
</dbReference>
<evidence type="ECO:0000256" key="2">
    <source>
        <dbReference type="ARBA" id="ARBA00022643"/>
    </source>
</evidence>
<dbReference type="GO" id="GO:0016655">
    <property type="term" value="F:oxidoreductase activity, acting on NAD(P)H, quinone or similar compound as acceptor"/>
    <property type="evidence" value="ECO:0007669"/>
    <property type="project" value="InterPro"/>
</dbReference>
<comment type="cofactor">
    <cofactor evidence="6">
        <name>FMN</name>
        <dbReference type="ChEBI" id="CHEBI:58210"/>
    </cofactor>
    <text evidence="6">Binds 1 FMN per subunit.</text>
</comment>
<name>W8UUV0_KLEPN</name>
<reference evidence="8 9" key="1">
    <citation type="journal article" date="2014" name="Proc. Natl. Acad. Sci. U.S.A.">
        <title>Molecular dissection of the evolution of carbapenem-resistant multilocus sequence type 258 Klebsiella pneumoniae.</title>
        <authorList>
            <person name="Deleo F.R."/>
            <person name="Chen L."/>
            <person name="Porcella S.F."/>
            <person name="Martens C.A."/>
            <person name="Kobayashi S.D."/>
            <person name="Porter A.R."/>
            <person name="Chavda K.D."/>
            <person name="Jacobs M.R."/>
            <person name="Mathema B."/>
            <person name="Olsen R.J."/>
            <person name="Bonomo R.A."/>
            <person name="Musser J.M."/>
            <person name="Kreiswirth B.N."/>
        </authorList>
    </citation>
    <scope>NUCLEOTIDE SEQUENCE [LARGE SCALE GENOMIC DNA]</scope>
    <source>
        <strain evidence="8">30684/NJST258_2</strain>
    </source>
</reference>
<evidence type="ECO:0000313" key="8">
    <source>
        <dbReference type="EMBL" id="AHM79438.1"/>
    </source>
</evidence>
<dbReference type="GO" id="GO:0016652">
    <property type="term" value="F:oxidoreductase activity, acting on NAD(P)H as acceptor"/>
    <property type="evidence" value="ECO:0007669"/>
    <property type="project" value="UniProtKB-UniRule"/>
</dbReference>